<keyword evidence="1" id="KW-0489">Methyltransferase</keyword>
<dbReference type="InterPro" id="IPR029063">
    <property type="entry name" value="SAM-dependent_MTases_sf"/>
</dbReference>
<dbReference type="GO" id="GO:0032259">
    <property type="term" value="P:methylation"/>
    <property type="evidence" value="ECO:0007669"/>
    <property type="project" value="UniProtKB-KW"/>
</dbReference>
<dbReference type="AlphaFoldDB" id="A0A0A1VXK6"/>
<accession>A0A0A1VXK6</accession>
<organism evidence="1 2">
    <name type="scientific">Microcystis aeruginosa NIES-44</name>
    <dbReference type="NCBI Taxonomy" id="449439"/>
    <lineage>
        <taxon>Bacteria</taxon>
        <taxon>Bacillati</taxon>
        <taxon>Cyanobacteriota</taxon>
        <taxon>Cyanophyceae</taxon>
        <taxon>Oscillatoriophycideae</taxon>
        <taxon>Chroococcales</taxon>
        <taxon>Microcystaceae</taxon>
        <taxon>Microcystis</taxon>
    </lineage>
</organism>
<dbReference type="Proteomes" id="UP000030321">
    <property type="component" value="Unassembled WGS sequence"/>
</dbReference>
<dbReference type="EC" id="2.1.1.64" evidence="1"/>
<gene>
    <name evidence="1" type="ORF">N44_03117</name>
</gene>
<proteinExistence type="predicted"/>
<dbReference type="Pfam" id="PF13489">
    <property type="entry name" value="Methyltransf_23"/>
    <property type="match status" value="1"/>
</dbReference>
<comment type="caution">
    <text evidence="1">The sequence shown here is derived from an EMBL/GenBank/DDBJ whole genome shotgun (WGS) entry which is preliminary data.</text>
</comment>
<keyword evidence="1" id="KW-0830">Ubiquinone</keyword>
<name>A0A0A1VXK6_MICAE</name>
<dbReference type="CDD" id="cd02440">
    <property type="entry name" value="AdoMet_MTases"/>
    <property type="match status" value="1"/>
</dbReference>
<reference evidence="2" key="1">
    <citation type="journal article" date="2015" name="Genome">
        <title>Whole Genome Sequence of the Non-Microcystin-Producing Microcystis aeruginosa Strain NIES-44.</title>
        <authorList>
            <person name="Okano K."/>
            <person name="Miyata N."/>
            <person name="Ozaki Y."/>
        </authorList>
    </citation>
    <scope>NUCLEOTIDE SEQUENCE [LARGE SCALE GENOMIC DNA]</scope>
    <source>
        <strain evidence="2">NIES-44</strain>
    </source>
</reference>
<dbReference type="PANTHER" id="PTHR43861">
    <property type="entry name" value="TRANS-ACONITATE 2-METHYLTRANSFERASE-RELATED"/>
    <property type="match status" value="1"/>
</dbReference>
<dbReference type="PANTHER" id="PTHR43861:SF6">
    <property type="entry name" value="METHYLTRANSFERASE TYPE 11"/>
    <property type="match status" value="1"/>
</dbReference>
<dbReference type="Gene3D" id="3.40.50.150">
    <property type="entry name" value="Vaccinia Virus protein VP39"/>
    <property type="match status" value="1"/>
</dbReference>
<dbReference type="RefSeq" id="WP_045360625.1">
    <property type="nucleotide sequence ID" value="NZ_BBPA01000057.1"/>
</dbReference>
<protein>
    <submittedName>
        <fullName evidence="1">3-demethylubiquinone-9 3-methyltransferase</fullName>
        <ecNumber evidence="1">2.1.1.64</ecNumber>
    </submittedName>
</protein>
<dbReference type="GO" id="GO:0061542">
    <property type="term" value="F:3-demethylubiquinol 3-O-methyltransferase activity"/>
    <property type="evidence" value="ECO:0007669"/>
    <property type="project" value="UniProtKB-EC"/>
</dbReference>
<evidence type="ECO:0000313" key="1">
    <source>
        <dbReference type="EMBL" id="GAL94537.1"/>
    </source>
</evidence>
<dbReference type="EMBL" id="BBPA01000057">
    <property type="protein sequence ID" value="GAL94537.1"/>
    <property type="molecule type" value="Genomic_DNA"/>
</dbReference>
<evidence type="ECO:0000313" key="2">
    <source>
        <dbReference type="Proteomes" id="UP000030321"/>
    </source>
</evidence>
<dbReference type="SUPFAM" id="SSF53335">
    <property type="entry name" value="S-adenosyl-L-methionine-dependent methyltransferases"/>
    <property type="match status" value="1"/>
</dbReference>
<keyword evidence="1" id="KW-0808">Transferase</keyword>
<sequence length="205" mass="22788">MSDYYHYQNSCCGTAHAYLLPSLSQIFADLAPPEKRIFDLGCGNGSIANWLSEKGFQVSGCDPSESGIAEAKKAYPELDLYVGSAYDDLASKFGTFPLLISLEVVEHVYAPRDYAKTVYNLLQPGGYALISTPYHGYLKNLALAATGKMDEHFTALWDHGHIKFWSVKTITKLLTEANLSVEKIYRIGRIAPLAKTMIILARRDR</sequence>